<dbReference type="InterPro" id="IPR007804">
    <property type="entry name" value="GvpG"/>
</dbReference>
<organism evidence="1 2">
    <name type="scientific">Streptomyces tuirus</name>
    <dbReference type="NCBI Taxonomy" id="68278"/>
    <lineage>
        <taxon>Bacteria</taxon>
        <taxon>Bacillati</taxon>
        <taxon>Actinomycetota</taxon>
        <taxon>Actinomycetes</taxon>
        <taxon>Kitasatosporales</taxon>
        <taxon>Streptomycetaceae</taxon>
        <taxon>Streptomyces</taxon>
    </lineage>
</organism>
<dbReference type="KEGG" id="stui:GCM10017668_63150"/>
<dbReference type="Pfam" id="PF05120">
    <property type="entry name" value="GvpG"/>
    <property type="match status" value="1"/>
</dbReference>
<accession>A0A7G1NPV8</accession>
<dbReference type="AlphaFoldDB" id="A0A7G1NPV8"/>
<dbReference type="Proteomes" id="UP000516373">
    <property type="component" value="Chromosome"/>
</dbReference>
<evidence type="ECO:0000313" key="1">
    <source>
        <dbReference type="EMBL" id="BCL24472.1"/>
    </source>
</evidence>
<dbReference type="EMBL" id="AP023439">
    <property type="protein sequence ID" value="BCL24472.1"/>
    <property type="molecule type" value="Genomic_DNA"/>
</dbReference>
<protein>
    <submittedName>
        <fullName evidence="1">Gas vesicle protein</fullName>
    </submittedName>
</protein>
<sequence>MGLVTGLLLLPLAPVRGTLWVADHLLREAERQASDPRAVQARLAALNRALEEGAIDEATFEEEEERLLACLDSPVRYTGLDSPVRYTGHRGGAS</sequence>
<evidence type="ECO:0000313" key="2">
    <source>
        <dbReference type="Proteomes" id="UP000516373"/>
    </source>
</evidence>
<name>A0A7G1NPV8_9ACTN</name>
<gene>
    <name evidence="1" type="ORF">GCM10017668_63150</name>
</gene>
<reference evidence="1 2" key="1">
    <citation type="journal article" date="2014" name="Int. J. Syst. Evol. Microbiol.">
        <title>Complete genome sequence of Corynebacterium casei LMG S-19264T (=DSM 44701T), isolated from a smear-ripened cheese.</title>
        <authorList>
            <consortium name="US DOE Joint Genome Institute (JGI-PGF)"/>
            <person name="Walter F."/>
            <person name="Albersmeier A."/>
            <person name="Kalinowski J."/>
            <person name="Ruckert C."/>
        </authorList>
    </citation>
    <scope>NUCLEOTIDE SEQUENCE [LARGE SCALE GENOMIC DNA]</scope>
    <source>
        <strain evidence="1 2">JCM 4255</strain>
    </source>
</reference>
<dbReference type="RefSeq" id="WP_190903794.1">
    <property type="nucleotide sequence ID" value="NZ_AP023439.1"/>
</dbReference>
<proteinExistence type="predicted"/>